<dbReference type="EMBL" id="HBGB01034438">
    <property type="protein sequence ID" value="CAD9065246.1"/>
    <property type="molecule type" value="Transcribed_RNA"/>
</dbReference>
<proteinExistence type="predicted"/>
<protein>
    <submittedName>
        <fullName evidence="1">Uncharacterized protein</fullName>
    </submittedName>
</protein>
<dbReference type="AlphaFoldDB" id="A0A7S1K7S2"/>
<name>A0A7S1K7S2_9ALVE</name>
<dbReference type="Gene3D" id="3.40.30.10">
    <property type="entry name" value="Glutaredoxin"/>
    <property type="match status" value="1"/>
</dbReference>
<evidence type="ECO:0000313" key="1">
    <source>
        <dbReference type="EMBL" id="CAD9065246.1"/>
    </source>
</evidence>
<sequence>MHTHVIEPKGSSRMKYRLFPPVGLLTCLRRLHIAYHPGREKTEAARRLIVWATSEPVKRRHPHLQVSWEFLAYDSPAYMDVEYSDGRRQKLLMEEFSSREKQAIVDQWKVTASMQPWPEHEIDVPESKTSQ</sequence>
<gene>
    <name evidence="1" type="ORF">VBRA1451_LOCUS20316</name>
</gene>
<accession>A0A7S1K7S2</accession>
<organism evidence="1">
    <name type="scientific">Vitrella brassicaformis</name>
    <dbReference type="NCBI Taxonomy" id="1169539"/>
    <lineage>
        <taxon>Eukaryota</taxon>
        <taxon>Sar</taxon>
        <taxon>Alveolata</taxon>
        <taxon>Colpodellida</taxon>
        <taxon>Vitrellaceae</taxon>
        <taxon>Vitrella</taxon>
    </lineage>
</organism>
<reference evidence="1" key="1">
    <citation type="submission" date="2021-01" db="EMBL/GenBank/DDBJ databases">
        <authorList>
            <person name="Corre E."/>
            <person name="Pelletier E."/>
            <person name="Niang G."/>
            <person name="Scheremetjew M."/>
            <person name="Finn R."/>
            <person name="Kale V."/>
            <person name="Holt S."/>
            <person name="Cochrane G."/>
            <person name="Meng A."/>
            <person name="Brown T."/>
            <person name="Cohen L."/>
        </authorList>
    </citation>
    <scope>NUCLEOTIDE SEQUENCE</scope>
    <source>
        <strain evidence="1">CCMP3346</strain>
    </source>
</reference>